<evidence type="ECO:0000256" key="2">
    <source>
        <dbReference type="ARBA" id="ARBA00012177"/>
    </source>
</evidence>
<dbReference type="GO" id="GO:0003723">
    <property type="term" value="F:RNA binding"/>
    <property type="evidence" value="ECO:0007669"/>
    <property type="project" value="UniProtKB-KW"/>
</dbReference>
<dbReference type="CDD" id="cd00593">
    <property type="entry name" value="RIBOc"/>
    <property type="match status" value="2"/>
</dbReference>
<dbReference type="PANTHER" id="PTHR14950:SF37">
    <property type="entry name" value="ENDORIBONUCLEASE DICER"/>
    <property type="match status" value="1"/>
</dbReference>
<dbReference type="PANTHER" id="PTHR14950">
    <property type="entry name" value="DICER-RELATED"/>
    <property type="match status" value="1"/>
</dbReference>
<gene>
    <name evidence="8" type="ORF">AKO1_014920</name>
</gene>
<dbReference type="FunFam" id="1.10.1520.10:FF:000001">
    <property type="entry name" value="Ribonuclease 3"/>
    <property type="match status" value="1"/>
</dbReference>
<dbReference type="GO" id="GO:0034963">
    <property type="term" value="P:box C/D sno(s)RNA processing"/>
    <property type="evidence" value="ECO:0007669"/>
    <property type="project" value="UniProtKB-ARBA"/>
</dbReference>
<dbReference type="SUPFAM" id="SSF101690">
    <property type="entry name" value="PAZ domain"/>
    <property type="match status" value="1"/>
</dbReference>
<comment type="caution">
    <text evidence="8">The sequence shown here is derived from an EMBL/GenBank/DDBJ whole genome shotgun (WGS) entry which is preliminary data.</text>
</comment>
<keyword evidence="4" id="KW-0255">Endonuclease</keyword>
<dbReference type="Proteomes" id="UP001431209">
    <property type="component" value="Unassembled WGS sequence"/>
</dbReference>
<evidence type="ECO:0000313" key="9">
    <source>
        <dbReference type="Proteomes" id="UP001431209"/>
    </source>
</evidence>
<evidence type="ECO:0000256" key="3">
    <source>
        <dbReference type="ARBA" id="ARBA00022722"/>
    </source>
</evidence>
<accession>A0AAW2Z0W0</accession>
<evidence type="ECO:0000256" key="5">
    <source>
        <dbReference type="ARBA" id="ARBA00022801"/>
    </source>
</evidence>
<keyword evidence="5" id="KW-0378">Hydrolase</keyword>
<dbReference type="InterPro" id="IPR036085">
    <property type="entry name" value="PAZ_dom_sf"/>
</dbReference>
<dbReference type="Gene3D" id="1.10.1520.10">
    <property type="entry name" value="Ribonuclease III domain"/>
    <property type="match status" value="2"/>
</dbReference>
<keyword evidence="6" id="KW-0694">RNA-binding</keyword>
<keyword evidence="9" id="KW-1185">Reference proteome</keyword>
<name>A0AAW2Z0W0_9EUKA</name>
<keyword evidence="3" id="KW-0540">Nuclease</keyword>
<protein>
    <recommendedName>
        <fullName evidence="2">ribonuclease III</fullName>
        <ecNumber evidence="2">3.1.26.3</ecNumber>
    </recommendedName>
</protein>
<dbReference type="InterPro" id="IPR000999">
    <property type="entry name" value="RNase_III_dom"/>
</dbReference>
<reference evidence="8 9" key="1">
    <citation type="submission" date="2024-03" db="EMBL/GenBank/DDBJ databases">
        <title>The Acrasis kona genome and developmental transcriptomes reveal deep origins of eukaryotic multicellular pathways.</title>
        <authorList>
            <person name="Sheikh S."/>
            <person name="Fu C.-J."/>
            <person name="Brown M.W."/>
            <person name="Baldauf S.L."/>
        </authorList>
    </citation>
    <scope>NUCLEOTIDE SEQUENCE [LARGE SCALE GENOMIC DNA]</scope>
    <source>
        <strain evidence="8 9">ATCC MYA-3509</strain>
    </source>
</reference>
<dbReference type="PROSITE" id="PS00517">
    <property type="entry name" value="RNASE_3_1"/>
    <property type="match status" value="1"/>
</dbReference>
<evidence type="ECO:0000259" key="7">
    <source>
        <dbReference type="PROSITE" id="PS50142"/>
    </source>
</evidence>
<dbReference type="GO" id="GO:0030847">
    <property type="term" value="P:termination of RNA polymerase II transcription, exosome-dependent"/>
    <property type="evidence" value="ECO:0007669"/>
    <property type="project" value="UniProtKB-ARBA"/>
</dbReference>
<dbReference type="EMBL" id="JAOPGA020000925">
    <property type="protein sequence ID" value="KAL0483039.1"/>
    <property type="molecule type" value="Genomic_DNA"/>
</dbReference>
<dbReference type="PROSITE" id="PS50142">
    <property type="entry name" value="RNASE_3_2"/>
    <property type="match status" value="2"/>
</dbReference>
<evidence type="ECO:0000256" key="4">
    <source>
        <dbReference type="ARBA" id="ARBA00022759"/>
    </source>
</evidence>
<proteinExistence type="predicted"/>
<evidence type="ECO:0000313" key="8">
    <source>
        <dbReference type="EMBL" id="KAL0483039.1"/>
    </source>
</evidence>
<sequence length="680" mass="78723">MLNRKRKHEIDSTDTLCVKRNRRDTEETKHDNFVYIIEDVNKVESKIQGLTGGRHFLILGSTRFQIGYPLQFSSTYVNVRCVGKVNATIEEQNHLKSVNQRITDFLDANSFANDNDLLLFPLLKEISSDYKILTFHDFIELTGYSEAFFGYQTIANVIKNVRDQTEAVRGLVVLTTYNSELYSIKKMSNSTIHTSPTINNESMLDYYRKKHNVEFSHDQDEQLLEATQLSQHDDSTTLTDENESNILLIPSTCLIVNFTKNIKAHILCYKKLTTSIVKLLKINESMNQLQKKINYTFNDPSLLQLSLTHKSFEPFYKCKHGIHNERLEFLGDAVLDMIICEKLHHTYKYSHEGDLTQYRSNLVRNSNLAQCADGINLHQHLITSPNNPIPPTGKVNADTFEALVGAVYLDGGFEVTEKFINKNMVNQLVEVEKNCLHTYEMGLVVSKQNNVFEIPDNTCQMLSQFEKITGYRFENPFLLDEALTKHKDFKLFEFNKNVKYDYERLEFLGDVVLKFVVSNYLYLHFPTFSEGEMSFVRSFLVGNHNLCKISSQLQLKRLCQRNATVSYDFRKKLDADLFESVVGAIYLDSGFMQVDSKLDLDIGKMFIRNNLCLSSSINDVVSKKNNTSHVSPQVLEQKLDLLNEKTKCFRIVSNLKSQEREDRYKNWLNDHLIKNKYEYI</sequence>
<evidence type="ECO:0000256" key="1">
    <source>
        <dbReference type="ARBA" id="ARBA00000109"/>
    </source>
</evidence>
<dbReference type="Pfam" id="PF14622">
    <property type="entry name" value="Ribonucleas_3_3"/>
    <property type="match status" value="1"/>
</dbReference>
<dbReference type="AlphaFoldDB" id="A0AAW2Z0W0"/>
<feature type="domain" description="RNase III" evidence="7">
    <location>
        <begin position="286"/>
        <end position="412"/>
    </location>
</feature>
<dbReference type="Gene3D" id="2.170.260.10">
    <property type="entry name" value="paz domain"/>
    <property type="match status" value="1"/>
</dbReference>
<dbReference type="Pfam" id="PF00636">
    <property type="entry name" value="Ribonuclease_3"/>
    <property type="match status" value="1"/>
</dbReference>
<dbReference type="EC" id="3.1.26.3" evidence="2"/>
<organism evidence="8 9">
    <name type="scientific">Acrasis kona</name>
    <dbReference type="NCBI Taxonomy" id="1008807"/>
    <lineage>
        <taxon>Eukaryota</taxon>
        <taxon>Discoba</taxon>
        <taxon>Heterolobosea</taxon>
        <taxon>Tetramitia</taxon>
        <taxon>Eutetramitia</taxon>
        <taxon>Acrasidae</taxon>
        <taxon>Acrasis</taxon>
    </lineage>
</organism>
<dbReference type="SUPFAM" id="SSF69065">
    <property type="entry name" value="RNase III domain-like"/>
    <property type="match status" value="2"/>
</dbReference>
<comment type="catalytic activity">
    <reaction evidence="1">
        <text>Endonucleolytic cleavage to 5'-phosphomonoester.</text>
        <dbReference type="EC" id="3.1.26.3"/>
    </reaction>
</comment>
<dbReference type="GO" id="GO:0034475">
    <property type="term" value="P:U4 snRNA 3'-end processing"/>
    <property type="evidence" value="ECO:0007669"/>
    <property type="project" value="UniProtKB-ARBA"/>
</dbReference>
<dbReference type="SMART" id="SM00535">
    <property type="entry name" value="RIBOc"/>
    <property type="match status" value="2"/>
</dbReference>
<feature type="domain" description="RNase III" evidence="7">
    <location>
        <begin position="462"/>
        <end position="590"/>
    </location>
</feature>
<dbReference type="InterPro" id="IPR036389">
    <property type="entry name" value="RNase_III_sf"/>
</dbReference>
<evidence type="ECO:0000256" key="6">
    <source>
        <dbReference type="ARBA" id="ARBA00022884"/>
    </source>
</evidence>
<dbReference type="GO" id="GO:0004525">
    <property type="term" value="F:ribonuclease III activity"/>
    <property type="evidence" value="ECO:0007669"/>
    <property type="project" value="UniProtKB-EC"/>
</dbReference>